<accession>A0A7W8M5Z4</accession>
<proteinExistence type="predicted"/>
<keyword evidence="2" id="KW-0472">Membrane</keyword>
<evidence type="ECO:0000313" key="4">
    <source>
        <dbReference type="Proteomes" id="UP000543642"/>
    </source>
</evidence>
<comment type="caution">
    <text evidence="3">The sequence shown here is derived from an EMBL/GenBank/DDBJ whole genome shotgun (WGS) entry which is preliminary data.</text>
</comment>
<dbReference type="InterPro" id="IPR043756">
    <property type="entry name" value="DUF5702"/>
</dbReference>
<keyword evidence="2" id="KW-1133">Transmembrane helix</keyword>
<organism evidence="3 4">
    <name type="scientific">Catenibacillus scindens</name>
    <dbReference type="NCBI Taxonomy" id="673271"/>
    <lineage>
        <taxon>Bacteria</taxon>
        <taxon>Bacillati</taxon>
        <taxon>Bacillota</taxon>
        <taxon>Clostridia</taxon>
        <taxon>Lachnospirales</taxon>
        <taxon>Lachnospiraceae</taxon>
        <taxon>Catenibacillus</taxon>
    </lineage>
</organism>
<evidence type="ECO:0000313" key="3">
    <source>
        <dbReference type="EMBL" id="MBB5264881.1"/>
    </source>
</evidence>
<feature type="region of interest" description="Disordered" evidence="1">
    <location>
        <begin position="184"/>
        <end position="208"/>
    </location>
</feature>
<keyword evidence="2" id="KW-0812">Transmembrane</keyword>
<dbReference type="Proteomes" id="UP000543642">
    <property type="component" value="Unassembled WGS sequence"/>
</dbReference>
<dbReference type="EMBL" id="JACHFW010000007">
    <property type="protein sequence ID" value="MBB5264881.1"/>
    <property type="molecule type" value="Genomic_DNA"/>
</dbReference>
<name>A0A7W8M5Z4_9FIRM</name>
<keyword evidence="4" id="KW-1185">Reference proteome</keyword>
<protein>
    <submittedName>
        <fullName evidence="3">Uncharacterized protein</fullName>
    </submittedName>
</protein>
<dbReference type="RefSeq" id="WP_183773899.1">
    <property type="nucleotide sequence ID" value="NZ_JACHFW010000007.1"/>
</dbReference>
<feature type="transmembrane region" description="Helical" evidence="2">
    <location>
        <begin position="12"/>
        <end position="34"/>
    </location>
</feature>
<feature type="compositionally biased region" description="Basic and acidic residues" evidence="1">
    <location>
        <begin position="185"/>
        <end position="195"/>
    </location>
</feature>
<reference evidence="3 4" key="1">
    <citation type="submission" date="2020-08" db="EMBL/GenBank/DDBJ databases">
        <title>Genomic Encyclopedia of Type Strains, Phase IV (KMG-IV): sequencing the most valuable type-strain genomes for metagenomic binning, comparative biology and taxonomic classification.</title>
        <authorList>
            <person name="Goeker M."/>
        </authorList>
    </citation>
    <scope>NUCLEOTIDE SEQUENCE [LARGE SCALE GENOMIC DNA]</scope>
    <source>
        <strain evidence="3 4">DSM 106146</strain>
    </source>
</reference>
<evidence type="ECO:0000256" key="1">
    <source>
        <dbReference type="SAM" id="MobiDB-lite"/>
    </source>
</evidence>
<evidence type="ECO:0000256" key="2">
    <source>
        <dbReference type="SAM" id="Phobius"/>
    </source>
</evidence>
<sequence>MKKGENYISWVGAYTTVMFSMIFLTVLSLVLSALEAVRVSAVRMEAEIACAVACEAFLSQYQPQVQARYGLYLVDRDGLDTLFLKQFIEDNCGGEDVGKSSSSAGWFSPQLEAVAIDGEISLAYEDFRYLEKQISDYMTISQGAEYGQEILNRITGISLTDVQEDQRQIASDMDQLGREAQINKAKAEQEAKNADSEGNGLQDTSSQKEEIIEVEDPRENISNMLKYPILNLVMGGNVSSAVLDTSELSQITPAENDEGQIRGFMEYRDVADQMENSSGNLISSIKSVSQEFLVDCYILHAFKNVSVPDKVSGICFDSSGEERQNQERVCLTGVSALEYEVEYIICGKASDGGNLQNIVNRISLIRMVMNMAYLMQSPAKSAAAHGAAAALSTAVMMPFLEQLIYMLILAAWAYGEALIDCRSLLEGKKVPFMKNDATWTLSLNQLSHIGSSQLSGYAGENGEEKGLSYEDYLRLFLLGVSKEKKYIRLMNLIEANTHLEAGGENFSVADSVFGISFCADFTFSPIFFGGKAGKYEHHVRKSAAY</sequence>
<gene>
    <name evidence="3" type="ORF">HNP82_002020</name>
</gene>
<dbReference type="Pfam" id="PF18960">
    <property type="entry name" value="DUF5702"/>
    <property type="match status" value="1"/>
</dbReference>
<dbReference type="AlphaFoldDB" id="A0A7W8M5Z4"/>